<dbReference type="Proteomes" id="UP001595075">
    <property type="component" value="Unassembled WGS sequence"/>
</dbReference>
<dbReference type="PANTHER" id="PTHR39596:SF3">
    <property type="entry name" value="HETEROKARYON INCOMPATIBILITY DOMAIN-CONTAINING PROTEIN"/>
    <property type="match status" value="1"/>
</dbReference>
<keyword evidence="3" id="KW-1185">Reference proteome</keyword>
<reference evidence="2 3" key="1">
    <citation type="journal article" date="2024" name="Commun. Biol.">
        <title>Comparative genomic analysis of thermophilic fungi reveals convergent evolutionary adaptations and gene losses.</title>
        <authorList>
            <person name="Steindorff A.S."/>
            <person name="Aguilar-Pontes M.V."/>
            <person name="Robinson A.J."/>
            <person name="Andreopoulos B."/>
            <person name="LaButti K."/>
            <person name="Kuo A."/>
            <person name="Mondo S."/>
            <person name="Riley R."/>
            <person name="Otillar R."/>
            <person name="Haridas S."/>
            <person name="Lipzen A."/>
            <person name="Grimwood J."/>
            <person name="Schmutz J."/>
            <person name="Clum A."/>
            <person name="Reid I.D."/>
            <person name="Moisan M.C."/>
            <person name="Butler G."/>
            <person name="Nguyen T.T.M."/>
            <person name="Dewar K."/>
            <person name="Conant G."/>
            <person name="Drula E."/>
            <person name="Henrissat B."/>
            <person name="Hansel C."/>
            <person name="Singer S."/>
            <person name="Hutchinson M.I."/>
            <person name="de Vries R.P."/>
            <person name="Natvig D.O."/>
            <person name="Powell A.J."/>
            <person name="Tsang A."/>
            <person name="Grigoriev I.V."/>
        </authorList>
    </citation>
    <scope>NUCLEOTIDE SEQUENCE [LARGE SCALE GENOMIC DNA]</scope>
    <source>
        <strain evidence="2 3">CBS 494.80</strain>
    </source>
</reference>
<evidence type="ECO:0000259" key="1">
    <source>
        <dbReference type="Pfam" id="PF06985"/>
    </source>
</evidence>
<feature type="domain" description="Heterokaryon incompatibility" evidence="1">
    <location>
        <begin position="325"/>
        <end position="433"/>
    </location>
</feature>
<gene>
    <name evidence="2" type="ORF">VTL71DRAFT_6360</name>
</gene>
<proteinExistence type="predicted"/>
<evidence type="ECO:0000313" key="3">
    <source>
        <dbReference type="Proteomes" id="UP001595075"/>
    </source>
</evidence>
<dbReference type="Pfam" id="PF06985">
    <property type="entry name" value="HET"/>
    <property type="match status" value="1"/>
</dbReference>
<sequence length="461" mass="52684">MFCCPYPRDSSLEPVQVPLIATAHYALGTETKFSDFTTVLFDRVKHVTTRIDAQTEEKDAAATSLVARAFASVIQSWVFFGLASEALGQDVKHEEFVTPSEDGSGEKFIDARIPEWYLEKLKARWEQLDQNLSAEKFDALKDVMKKKFESARLATVIMDIYCLELDDEDNIIAKVLLSVHILLYVVVQVLDRYKINIPRAVPALSLTTRFLKRRMIENGWCEKRLNMFESEPLFYPAMYFLSSFDPLRSRIEDHSRCDSSRCQVSSSLSDPIHRTAECLCDDIPVPIEHVNRIISAGGIPLVRVTWSDTGKTILEVVPYTPGTIYIAISHVWSDRQFGSSRNSLPKCQLKYLEEVISIVPTDMDQWGLANWLINWQKTTPLTGEIEPPSRTYQYFWLDSFCIPQAPEHANLRSQAIESMNLIYAAARHTLVFDKALRSSQWRTPTWLSGSRWTAYLLCPFG</sequence>
<dbReference type="EMBL" id="JAZHXI010000017">
    <property type="protein sequence ID" value="KAL2062094.1"/>
    <property type="molecule type" value="Genomic_DNA"/>
</dbReference>
<organism evidence="2 3">
    <name type="scientific">Oculimacula yallundae</name>
    <dbReference type="NCBI Taxonomy" id="86028"/>
    <lineage>
        <taxon>Eukaryota</taxon>
        <taxon>Fungi</taxon>
        <taxon>Dikarya</taxon>
        <taxon>Ascomycota</taxon>
        <taxon>Pezizomycotina</taxon>
        <taxon>Leotiomycetes</taxon>
        <taxon>Helotiales</taxon>
        <taxon>Ploettnerulaceae</taxon>
        <taxon>Oculimacula</taxon>
    </lineage>
</organism>
<protein>
    <recommendedName>
        <fullName evidence="1">Heterokaryon incompatibility domain-containing protein</fullName>
    </recommendedName>
</protein>
<comment type="caution">
    <text evidence="2">The sequence shown here is derived from an EMBL/GenBank/DDBJ whole genome shotgun (WGS) entry which is preliminary data.</text>
</comment>
<accession>A0ABR4BWQ9</accession>
<evidence type="ECO:0000313" key="2">
    <source>
        <dbReference type="EMBL" id="KAL2062094.1"/>
    </source>
</evidence>
<dbReference type="InterPro" id="IPR010730">
    <property type="entry name" value="HET"/>
</dbReference>
<name>A0ABR4BWQ9_9HELO</name>
<dbReference type="PANTHER" id="PTHR39596">
    <property type="match status" value="1"/>
</dbReference>